<comment type="function">
    <text evidence="1 8">Attaches a formyl group to the free amino group of methionyl-tRNA(fMet). The formyl group appears to play a dual role in the initiator identity of N-formylmethionyl-tRNA by promoting its recognition by IF2 and preventing the misappropriation of this tRNA by the elongation apparatus.</text>
</comment>
<evidence type="ECO:0000256" key="5">
    <source>
        <dbReference type="ARBA" id="ARBA00022679"/>
    </source>
</evidence>
<evidence type="ECO:0000256" key="1">
    <source>
        <dbReference type="ARBA" id="ARBA00002606"/>
    </source>
</evidence>
<dbReference type="SUPFAM" id="SSF50486">
    <property type="entry name" value="FMT C-terminal domain-like"/>
    <property type="match status" value="1"/>
</dbReference>
<dbReference type="InterPro" id="IPR001555">
    <property type="entry name" value="GART_AS"/>
</dbReference>
<dbReference type="SUPFAM" id="SSF53328">
    <property type="entry name" value="Formyltransferase"/>
    <property type="match status" value="1"/>
</dbReference>
<keyword evidence="5 8" id="KW-0808">Transferase</keyword>
<keyword evidence="6 8" id="KW-0648">Protein biosynthesis</keyword>
<dbReference type="PANTHER" id="PTHR11138">
    <property type="entry name" value="METHIONYL-TRNA FORMYLTRANSFERASE"/>
    <property type="match status" value="1"/>
</dbReference>
<dbReference type="InterPro" id="IPR005793">
    <property type="entry name" value="Formyl_trans_C"/>
</dbReference>
<dbReference type="InterPro" id="IPR005794">
    <property type="entry name" value="Fmt"/>
</dbReference>
<reference evidence="11 12" key="1">
    <citation type="submission" date="2024-03" db="EMBL/GenBank/DDBJ databases">
        <title>Inconsistent identification of Apilactobacillus kunkeei-related strains obtained by well-developed overall genome related indices.</title>
        <authorList>
            <person name="Maeno S."/>
            <person name="Endo A."/>
        </authorList>
    </citation>
    <scope>NUCLEOTIDE SEQUENCE [LARGE SCALE GENOMIC DNA]</scope>
    <source>
        <strain evidence="11 12">20H-10</strain>
    </source>
</reference>
<dbReference type="HAMAP" id="MF_00182">
    <property type="entry name" value="Formyl_trans"/>
    <property type="match status" value="1"/>
</dbReference>
<dbReference type="Pfam" id="PF02911">
    <property type="entry name" value="Formyl_trans_C"/>
    <property type="match status" value="1"/>
</dbReference>
<comment type="catalytic activity">
    <reaction evidence="7 8">
        <text>L-methionyl-tRNA(fMet) + (6R)-10-formyltetrahydrofolate = N-formyl-L-methionyl-tRNA(fMet) + (6S)-5,6,7,8-tetrahydrofolate + H(+)</text>
        <dbReference type="Rhea" id="RHEA:24380"/>
        <dbReference type="Rhea" id="RHEA-COMP:9952"/>
        <dbReference type="Rhea" id="RHEA-COMP:9953"/>
        <dbReference type="ChEBI" id="CHEBI:15378"/>
        <dbReference type="ChEBI" id="CHEBI:57453"/>
        <dbReference type="ChEBI" id="CHEBI:78530"/>
        <dbReference type="ChEBI" id="CHEBI:78844"/>
        <dbReference type="ChEBI" id="CHEBI:195366"/>
        <dbReference type="EC" id="2.1.2.9"/>
    </reaction>
</comment>
<dbReference type="Gene3D" id="3.10.25.10">
    <property type="entry name" value="Formyl transferase, C-terminal domain"/>
    <property type="match status" value="1"/>
</dbReference>
<dbReference type="NCBIfam" id="TIGR00460">
    <property type="entry name" value="fmt"/>
    <property type="match status" value="1"/>
</dbReference>
<dbReference type="EC" id="2.1.2.9" evidence="3 8"/>
<dbReference type="Pfam" id="PF00551">
    <property type="entry name" value="Formyl_trans_N"/>
    <property type="match status" value="1"/>
</dbReference>
<evidence type="ECO:0000256" key="8">
    <source>
        <dbReference type="HAMAP-Rule" id="MF_00182"/>
    </source>
</evidence>
<evidence type="ECO:0000259" key="10">
    <source>
        <dbReference type="Pfam" id="PF02911"/>
    </source>
</evidence>
<dbReference type="InterPro" id="IPR037022">
    <property type="entry name" value="Formyl_trans_C_sf"/>
</dbReference>
<evidence type="ECO:0000313" key="12">
    <source>
        <dbReference type="Proteomes" id="UP001438112"/>
    </source>
</evidence>
<name>A0ABP9ZIW9_9LACO</name>
<feature type="binding site" evidence="8">
    <location>
        <begin position="111"/>
        <end position="114"/>
    </location>
    <ligand>
        <name>(6S)-5,6,7,8-tetrahydrofolate</name>
        <dbReference type="ChEBI" id="CHEBI:57453"/>
    </ligand>
</feature>
<keyword evidence="12" id="KW-1185">Reference proteome</keyword>
<dbReference type="PROSITE" id="PS00373">
    <property type="entry name" value="GART"/>
    <property type="match status" value="1"/>
</dbReference>
<evidence type="ECO:0000259" key="9">
    <source>
        <dbReference type="Pfam" id="PF00551"/>
    </source>
</evidence>
<dbReference type="InterPro" id="IPR044135">
    <property type="entry name" value="Met-tRNA-FMT_C"/>
</dbReference>
<evidence type="ECO:0000256" key="7">
    <source>
        <dbReference type="ARBA" id="ARBA00048558"/>
    </source>
</evidence>
<evidence type="ECO:0000256" key="6">
    <source>
        <dbReference type="ARBA" id="ARBA00022917"/>
    </source>
</evidence>
<dbReference type="InterPro" id="IPR041711">
    <property type="entry name" value="Met-tRNA-FMT_N"/>
</dbReference>
<dbReference type="InterPro" id="IPR011034">
    <property type="entry name" value="Formyl_transferase-like_C_sf"/>
</dbReference>
<proteinExistence type="inferred from homology"/>
<organism evidence="11 12">
    <name type="scientific">Apilactobacillus apinorum</name>
    <dbReference type="NCBI Taxonomy" id="1218495"/>
    <lineage>
        <taxon>Bacteria</taxon>
        <taxon>Bacillati</taxon>
        <taxon>Bacillota</taxon>
        <taxon>Bacilli</taxon>
        <taxon>Lactobacillales</taxon>
        <taxon>Lactobacillaceae</taxon>
        <taxon>Apilactobacillus</taxon>
    </lineage>
</organism>
<protein>
    <recommendedName>
        <fullName evidence="4 8">Methionyl-tRNA formyltransferase</fullName>
        <ecNumber evidence="3 8">2.1.2.9</ecNumber>
    </recommendedName>
</protein>
<dbReference type="CDD" id="cd08646">
    <property type="entry name" value="FMT_core_Met-tRNA-FMT_N"/>
    <property type="match status" value="1"/>
</dbReference>
<dbReference type="EMBL" id="BAABVV010000037">
    <property type="protein sequence ID" value="GAA6114724.1"/>
    <property type="molecule type" value="Genomic_DNA"/>
</dbReference>
<evidence type="ECO:0000256" key="3">
    <source>
        <dbReference type="ARBA" id="ARBA00012261"/>
    </source>
</evidence>
<gene>
    <name evidence="8 11" type="primary">fmt</name>
    <name evidence="11" type="ORF">AP20H10_10870</name>
</gene>
<accession>A0ABP9ZIW9</accession>
<comment type="similarity">
    <text evidence="2 8">Belongs to the Fmt family.</text>
</comment>
<dbReference type="InterPro" id="IPR036477">
    <property type="entry name" value="Formyl_transf_N_sf"/>
</dbReference>
<feature type="domain" description="Formyl transferase N-terminal" evidence="9">
    <location>
        <begin position="1"/>
        <end position="181"/>
    </location>
</feature>
<comment type="caution">
    <text evidence="11">The sequence shown here is derived from an EMBL/GenBank/DDBJ whole genome shotgun (WGS) entry which is preliminary data.</text>
</comment>
<dbReference type="Proteomes" id="UP001438112">
    <property type="component" value="Unassembled WGS sequence"/>
</dbReference>
<dbReference type="PANTHER" id="PTHR11138:SF5">
    <property type="entry name" value="METHIONYL-TRNA FORMYLTRANSFERASE, MITOCHONDRIAL"/>
    <property type="match status" value="1"/>
</dbReference>
<evidence type="ECO:0000256" key="4">
    <source>
        <dbReference type="ARBA" id="ARBA00016014"/>
    </source>
</evidence>
<dbReference type="Gene3D" id="3.40.50.170">
    <property type="entry name" value="Formyl transferase, N-terminal domain"/>
    <property type="match status" value="1"/>
</dbReference>
<evidence type="ECO:0000313" key="11">
    <source>
        <dbReference type="EMBL" id="GAA6114724.1"/>
    </source>
</evidence>
<feature type="domain" description="Formyl transferase C-terminal" evidence="10">
    <location>
        <begin position="205"/>
        <end position="303"/>
    </location>
</feature>
<dbReference type="RefSeq" id="WP_353318305.1">
    <property type="nucleotide sequence ID" value="NZ_BAABVV010000037.1"/>
</dbReference>
<dbReference type="InterPro" id="IPR002376">
    <property type="entry name" value="Formyl_transf_N"/>
</dbReference>
<evidence type="ECO:0000256" key="2">
    <source>
        <dbReference type="ARBA" id="ARBA00010699"/>
    </source>
</evidence>
<sequence length="319" mass="35018">MKTVVFMGTPSFAVPILNGINDSDEYQIKAVVTQPDRPFGRKRVLKPSPVKEAALELGIEVLQPEKISGSEEMTKIIEIAPDYIITAAFGQFLPEKLLNAAKIAAVNVHGSLLPKYRGGAPVQYSLINGDKETGISIMYMVKKMDAGDVLSQQPLKIESDDDTQSLFDKLSIIGKDLLLETLPKVANDSITPVPQNEDEVVFSPNITREQQELDFNKSAFLVDRKVRALRPSPNAFAILNGVRTKFWETKPTDEKTDLQPGSVVEKTKKTLKIACGNQSVLEILELQPSGKPKQEINAFLNGAGQSIKQGDMVITNANK</sequence>
<dbReference type="CDD" id="cd08704">
    <property type="entry name" value="Met_tRNA_FMT_C"/>
    <property type="match status" value="1"/>
</dbReference>